<organism evidence="1 2">
    <name type="scientific">Reinekea forsetii</name>
    <dbReference type="NCBI Taxonomy" id="1336806"/>
    <lineage>
        <taxon>Bacteria</taxon>
        <taxon>Pseudomonadati</taxon>
        <taxon>Pseudomonadota</taxon>
        <taxon>Gammaproteobacteria</taxon>
        <taxon>Oceanospirillales</taxon>
        <taxon>Saccharospirillaceae</taxon>
        <taxon>Reinekea</taxon>
    </lineage>
</organism>
<reference evidence="1 2" key="1">
    <citation type="journal article" date="2017" name="Environ. Microbiol.">
        <title>Genomic and physiological analyses of 'Reinekea forsetii' reveal a versatile opportunistic lifestyle during spring algae blooms.</title>
        <authorList>
            <person name="Avci B."/>
            <person name="Hahnke R.L."/>
            <person name="Chafee M."/>
            <person name="Fischer T."/>
            <person name="Gruber-Vodicka H."/>
            <person name="Tegetmeyer H.E."/>
            <person name="Harder J."/>
            <person name="Fuchs B.M."/>
            <person name="Amann R.I."/>
            <person name="Teeling H."/>
        </authorList>
    </citation>
    <scope>NUCLEOTIDE SEQUENCE [LARGE SCALE GENOMIC DNA]</scope>
    <source>
        <strain evidence="1 2">Hel1_31_D35</strain>
    </source>
</reference>
<proteinExistence type="predicted"/>
<evidence type="ECO:0000313" key="1">
    <source>
        <dbReference type="EMBL" id="ATX75318.1"/>
    </source>
</evidence>
<name>A0A2K8KJW9_9GAMM</name>
<dbReference type="Proteomes" id="UP000229757">
    <property type="component" value="Chromosome"/>
</dbReference>
<gene>
    <name evidence="1" type="ORF">REIFOR_00141</name>
</gene>
<sequence length="171" mass="19757">MRAWPHYCAVHWHPSLGDAAVRLLERMLQAKPAKLGFRHKSQSHAEQHQASVLEYLEQSLNHRLQPGAGEYGRAYQQWFPALNRLTDEQSWPDLCAYLAHMEPRIQHLSIRAFRDSEGSQVVQDFVRNREQNRQPDLVFVLHFELIADPATPHERAVLKLSNGKIHLALMG</sequence>
<accession>A0A2K8KJW9</accession>
<dbReference type="KEGG" id="rfo:REIFOR_00141"/>
<dbReference type="EMBL" id="CP011797">
    <property type="protein sequence ID" value="ATX75318.1"/>
    <property type="molecule type" value="Genomic_DNA"/>
</dbReference>
<protein>
    <submittedName>
        <fullName evidence="1">Uncharacterized protein</fullName>
    </submittedName>
</protein>
<dbReference type="AlphaFoldDB" id="A0A2K8KJW9"/>
<keyword evidence="2" id="KW-1185">Reference proteome</keyword>
<evidence type="ECO:0000313" key="2">
    <source>
        <dbReference type="Proteomes" id="UP000229757"/>
    </source>
</evidence>